<dbReference type="EMBL" id="JACXLC010000001">
    <property type="protein sequence ID" value="MBD2842017.1"/>
    <property type="molecule type" value="Genomic_DNA"/>
</dbReference>
<evidence type="ECO:0000313" key="1">
    <source>
        <dbReference type="EMBL" id="MBD2842017.1"/>
    </source>
</evidence>
<gene>
    <name evidence="1" type="ORF">IB285_07055</name>
</gene>
<dbReference type="RefSeq" id="WP_190787512.1">
    <property type="nucleotide sequence ID" value="NZ_JACXLC010000001.1"/>
</dbReference>
<reference evidence="1 2" key="1">
    <citation type="submission" date="2020-09" db="EMBL/GenBank/DDBJ databases">
        <authorList>
            <person name="Yoon J.-W."/>
        </authorList>
    </citation>
    <scope>NUCLEOTIDE SEQUENCE [LARGE SCALE GENOMIC DNA]</scope>
    <source>
        <strain evidence="1 2">KMU-140</strain>
    </source>
</reference>
<sequence length="74" mass="7838">MGESRIVSAMTRIDAALQRIASARSAISESSGNRGSGDGTNVKILALVNAHEKLREEVAETVSELDAVIADLER</sequence>
<organism evidence="1 2">
    <name type="scientific">Erythrobacter rubeus</name>
    <dbReference type="NCBI Taxonomy" id="2760803"/>
    <lineage>
        <taxon>Bacteria</taxon>
        <taxon>Pseudomonadati</taxon>
        <taxon>Pseudomonadota</taxon>
        <taxon>Alphaproteobacteria</taxon>
        <taxon>Sphingomonadales</taxon>
        <taxon>Erythrobacteraceae</taxon>
        <taxon>Erythrobacter/Porphyrobacter group</taxon>
        <taxon>Erythrobacter</taxon>
    </lineage>
</organism>
<dbReference type="Proteomes" id="UP000635384">
    <property type="component" value="Unassembled WGS sequence"/>
</dbReference>
<protein>
    <submittedName>
        <fullName evidence="1">Uncharacterized protein</fullName>
    </submittedName>
</protein>
<evidence type="ECO:0000313" key="2">
    <source>
        <dbReference type="Proteomes" id="UP000635384"/>
    </source>
</evidence>
<keyword evidence="2" id="KW-1185">Reference proteome</keyword>
<comment type="caution">
    <text evidence="1">The sequence shown here is derived from an EMBL/GenBank/DDBJ whole genome shotgun (WGS) entry which is preliminary data.</text>
</comment>
<accession>A0ABR8KRH0</accession>
<proteinExistence type="predicted"/>
<name>A0ABR8KRH0_9SPHN</name>